<feature type="signal peptide" evidence="2">
    <location>
        <begin position="1"/>
        <end position="25"/>
    </location>
</feature>
<feature type="domain" description="HMA" evidence="3">
    <location>
        <begin position="30"/>
        <end position="96"/>
    </location>
</feature>
<accession>A0A7Y9PDX1</accession>
<dbReference type="FunFam" id="3.30.70.100:FF:000001">
    <property type="entry name" value="ATPase copper transporting beta"/>
    <property type="match status" value="1"/>
</dbReference>
<dbReference type="InterPro" id="IPR036163">
    <property type="entry name" value="HMA_dom_sf"/>
</dbReference>
<dbReference type="Pfam" id="PF00403">
    <property type="entry name" value="HMA"/>
    <property type="match status" value="1"/>
</dbReference>
<evidence type="ECO:0000313" key="5">
    <source>
        <dbReference type="Proteomes" id="UP000589520"/>
    </source>
</evidence>
<keyword evidence="5" id="KW-1185">Reference proteome</keyword>
<sequence>MIRRKFLGLMTLAGASSLATLKAAAAHEKKTVTYKVTGFTCITCAVGLETLLQREKGIIAAKASYPDAIATVTYDPKSISEASIVEAIESMGFHAQTLQSS</sequence>
<keyword evidence="1" id="KW-0479">Metal-binding</keyword>
<dbReference type="GO" id="GO:0046872">
    <property type="term" value="F:metal ion binding"/>
    <property type="evidence" value="ECO:0007669"/>
    <property type="project" value="UniProtKB-KW"/>
</dbReference>
<dbReference type="InterPro" id="IPR017969">
    <property type="entry name" value="Heavy-metal-associated_CS"/>
</dbReference>
<dbReference type="PANTHER" id="PTHR46594">
    <property type="entry name" value="P-TYPE CATION-TRANSPORTING ATPASE"/>
    <property type="match status" value="1"/>
</dbReference>
<gene>
    <name evidence="4" type="ORF">HDF17_000366</name>
</gene>
<dbReference type="Proteomes" id="UP000589520">
    <property type="component" value="Unassembled WGS sequence"/>
</dbReference>
<keyword evidence="2" id="KW-0732">Signal</keyword>
<feature type="chain" id="PRO_5031368446" evidence="2">
    <location>
        <begin position="26"/>
        <end position="101"/>
    </location>
</feature>
<dbReference type="PANTHER" id="PTHR46594:SF4">
    <property type="entry name" value="P-TYPE CATION-TRANSPORTING ATPASE"/>
    <property type="match status" value="1"/>
</dbReference>
<dbReference type="Gene3D" id="3.30.70.100">
    <property type="match status" value="1"/>
</dbReference>
<dbReference type="SUPFAM" id="SSF55008">
    <property type="entry name" value="HMA, heavy metal-associated domain"/>
    <property type="match status" value="1"/>
</dbReference>
<reference evidence="4 5" key="1">
    <citation type="submission" date="2020-07" db="EMBL/GenBank/DDBJ databases">
        <title>Genomic Encyclopedia of Type Strains, Phase IV (KMG-V): Genome sequencing to study the core and pangenomes of soil and plant-associated prokaryotes.</title>
        <authorList>
            <person name="Whitman W."/>
        </authorList>
    </citation>
    <scope>NUCLEOTIDE SEQUENCE [LARGE SCALE GENOMIC DNA]</scope>
    <source>
        <strain evidence="4 5">X4EP2</strain>
    </source>
</reference>
<dbReference type="CDD" id="cd00371">
    <property type="entry name" value="HMA"/>
    <property type="match status" value="1"/>
</dbReference>
<evidence type="ECO:0000256" key="2">
    <source>
        <dbReference type="SAM" id="SignalP"/>
    </source>
</evidence>
<dbReference type="PROSITE" id="PS50846">
    <property type="entry name" value="HMA_2"/>
    <property type="match status" value="1"/>
</dbReference>
<name>A0A7Y9PDX1_9BACT</name>
<dbReference type="RefSeq" id="WP_179487208.1">
    <property type="nucleotide sequence ID" value="NZ_JACCCW010000001.1"/>
</dbReference>
<dbReference type="PRINTS" id="PR00942">
    <property type="entry name" value="CUATPASEI"/>
</dbReference>
<comment type="caution">
    <text evidence="4">The sequence shown here is derived from an EMBL/GenBank/DDBJ whole genome shotgun (WGS) entry which is preliminary data.</text>
</comment>
<organism evidence="4 5">
    <name type="scientific">Granulicella arctica</name>
    <dbReference type="NCBI Taxonomy" id="940613"/>
    <lineage>
        <taxon>Bacteria</taxon>
        <taxon>Pseudomonadati</taxon>
        <taxon>Acidobacteriota</taxon>
        <taxon>Terriglobia</taxon>
        <taxon>Terriglobales</taxon>
        <taxon>Acidobacteriaceae</taxon>
        <taxon>Granulicella</taxon>
    </lineage>
</organism>
<dbReference type="EMBL" id="JACCCW010000001">
    <property type="protein sequence ID" value="NYF78079.1"/>
    <property type="molecule type" value="Genomic_DNA"/>
</dbReference>
<evidence type="ECO:0000256" key="1">
    <source>
        <dbReference type="ARBA" id="ARBA00022723"/>
    </source>
</evidence>
<evidence type="ECO:0000259" key="3">
    <source>
        <dbReference type="PROSITE" id="PS50846"/>
    </source>
</evidence>
<dbReference type="InterPro" id="IPR006121">
    <property type="entry name" value="HMA_dom"/>
</dbReference>
<dbReference type="AlphaFoldDB" id="A0A7Y9PDX1"/>
<proteinExistence type="predicted"/>
<dbReference type="PROSITE" id="PS01047">
    <property type="entry name" value="HMA_1"/>
    <property type="match status" value="1"/>
</dbReference>
<protein>
    <submittedName>
        <fullName evidence="4">Copper chaperone CopZ</fullName>
    </submittedName>
</protein>
<evidence type="ECO:0000313" key="4">
    <source>
        <dbReference type="EMBL" id="NYF78079.1"/>
    </source>
</evidence>